<dbReference type="InterPro" id="IPR008258">
    <property type="entry name" value="Transglycosylase_SLT_dom_1"/>
</dbReference>
<dbReference type="InterPro" id="IPR008939">
    <property type="entry name" value="Lytic_TGlycosylase_superhlx_U"/>
</dbReference>
<sequence length="668" mass="77341">MNKLWTDTSGIAPLLMIWICLGAPCKAQQQVQLSEQLAATPGKAAIVFRHKLHRARLAIEHNDQLRLKKLKSELRDYPLAPYLDYWIIHQKLPRLPMAEIDRFLIENDNTAIGDWMRMQLLAQLGSLGQFKTYLEYYRPERHNRTALRCYYADALFRHGDKAQAYRLARALWLVGHSQAEACDPVFAQWADAGGLTQQMIWRRHLLALKEGNLALAAYIARKMQAPYKELAAHLRQVHKTPELLLNHSRLLVGTHQNREIILHGLYRLARQDAARAEQAWQRYSANFLFSDTEQEAMLRHLARQFARQENMQGLLQLGRGRAIRNGHSIEWLARQSLRELDWEQVAFWIDRLPPAKQQLDRWLYWKARSLEELYGKSRTGASAHLYRQLAQKRSYYGFLAADVLGQHYSFVHRPAPITPDQVQKIARRPALQRARELQAMGEFFHARREWNYATREMTPEELLAAGKVASHWGWHHKSIQSVLAADYLDDLELRFPLAFADIIHNASERVGRQNSPLDPYLIYAVARQESHFSHDAKSSAGALGIMQLLPSTARDTARRSGVPYRRSWDLLSPNTNIILGSFYLSTLLNRFDNNRILAAAAYNAGPSRVAKWLRETRKRLPYDVWIETIPYKETRTYVQNVLAYTVIYAYRNGARMQLLRESEVAGKL</sequence>
<dbReference type="PANTHER" id="PTHR37423:SF5">
    <property type="entry name" value="SOLUBLE LYTIC MUREIN TRANSGLYCOSYLASE"/>
    <property type="match status" value="1"/>
</dbReference>
<evidence type="ECO:0000256" key="1">
    <source>
        <dbReference type="ARBA" id="ARBA00007734"/>
    </source>
</evidence>
<comment type="similarity">
    <text evidence="1">Belongs to the transglycosylase Slt family.</text>
</comment>
<dbReference type="InterPro" id="IPR012289">
    <property type="entry name" value="Lytic_TGlycosylase_superhlx_L"/>
</dbReference>
<evidence type="ECO:0000259" key="4">
    <source>
        <dbReference type="Pfam" id="PF14718"/>
    </source>
</evidence>
<gene>
    <name evidence="5" type="ORF">M8T91_07875</name>
</gene>
<dbReference type="Gene3D" id="1.10.1240.20">
    <property type="entry name" value="Lytic transglycosylase, superhelical linker domain"/>
    <property type="match status" value="1"/>
</dbReference>
<dbReference type="RefSeq" id="WP_301418491.1">
    <property type="nucleotide sequence ID" value="NZ_CP098023.1"/>
</dbReference>
<dbReference type="CDD" id="cd13401">
    <property type="entry name" value="Slt70-like"/>
    <property type="match status" value="1"/>
</dbReference>
<dbReference type="SUPFAM" id="SSF53955">
    <property type="entry name" value="Lysozyme-like"/>
    <property type="match status" value="1"/>
</dbReference>
<feature type="domain" description="Transglycosylase SLT" evidence="3">
    <location>
        <begin position="514"/>
        <end position="619"/>
    </location>
</feature>
<evidence type="ECO:0000313" key="6">
    <source>
        <dbReference type="Proteomes" id="UP001321520"/>
    </source>
</evidence>
<accession>A0ABY9EFP3</accession>
<reference evidence="5 6" key="1">
    <citation type="submission" date="2022-05" db="EMBL/GenBank/DDBJ databases">
        <title>Microbulbifer sp. nov., isolated from sponge.</title>
        <authorList>
            <person name="Gao L."/>
        </authorList>
    </citation>
    <scope>NUCLEOTIDE SEQUENCE [LARGE SCALE GENOMIC DNA]</scope>
    <source>
        <strain evidence="5 6">MI-G</strain>
    </source>
</reference>
<dbReference type="InterPro" id="IPR023346">
    <property type="entry name" value="Lysozyme-like_dom_sf"/>
</dbReference>
<keyword evidence="6" id="KW-1185">Reference proteome</keyword>
<evidence type="ECO:0000256" key="2">
    <source>
        <dbReference type="ARBA" id="ARBA00022729"/>
    </source>
</evidence>
<dbReference type="PANTHER" id="PTHR37423">
    <property type="entry name" value="SOLUBLE LYTIC MUREIN TRANSGLYCOSYLASE-RELATED"/>
    <property type="match status" value="1"/>
</dbReference>
<organism evidence="5 6">
    <name type="scientific">Microbulbifer spongiae</name>
    <dbReference type="NCBI Taxonomy" id="2944933"/>
    <lineage>
        <taxon>Bacteria</taxon>
        <taxon>Pseudomonadati</taxon>
        <taxon>Pseudomonadota</taxon>
        <taxon>Gammaproteobacteria</taxon>
        <taxon>Cellvibrionales</taxon>
        <taxon>Microbulbiferaceae</taxon>
        <taxon>Microbulbifer</taxon>
    </lineage>
</organism>
<dbReference type="Pfam" id="PF14718">
    <property type="entry name" value="SLT_L"/>
    <property type="match status" value="1"/>
</dbReference>
<keyword evidence="2" id="KW-0732">Signal</keyword>
<dbReference type="SUPFAM" id="SSF48435">
    <property type="entry name" value="Bacterial muramidases"/>
    <property type="match status" value="1"/>
</dbReference>
<protein>
    <submittedName>
        <fullName evidence="5">Transglycosylase SLT domain-containing protein</fullName>
    </submittedName>
</protein>
<dbReference type="EMBL" id="CP098023">
    <property type="protein sequence ID" value="WKD51325.1"/>
    <property type="molecule type" value="Genomic_DNA"/>
</dbReference>
<dbReference type="Pfam" id="PF01464">
    <property type="entry name" value="SLT"/>
    <property type="match status" value="1"/>
</dbReference>
<evidence type="ECO:0000313" key="5">
    <source>
        <dbReference type="EMBL" id="WKD51325.1"/>
    </source>
</evidence>
<feature type="domain" description="Lytic transglycosylase superhelical linker" evidence="4">
    <location>
        <begin position="425"/>
        <end position="491"/>
    </location>
</feature>
<evidence type="ECO:0000259" key="3">
    <source>
        <dbReference type="Pfam" id="PF01464"/>
    </source>
</evidence>
<dbReference type="Gene3D" id="1.10.530.10">
    <property type="match status" value="1"/>
</dbReference>
<dbReference type="Proteomes" id="UP001321520">
    <property type="component" value="Chromosome"/>
</dbReference>
<dbReference type="InterPro" id="IPR037061">
    <property type="entry name" value="Lytic_TGlycoase_superhlx_L_sf"/>
</dbReference>
<proteinExistence type="inferred from homology"/>
<name>A0ABY9EFP3_9GAMM</name>
<dbReference type="Gene3D" id="1.25.20.10">
    <property type="entry name" value="Bacterial muramidases"/>
    <property type="match status" value="1"/>
</dbReference>